<comment type="caution">
    <text evidence="2">The sequence shown here is derived from an EMBL/GenBank/DDBJ whole genome shotgun (WGS) entry which is preliminary data.</text>
</comment>
<accession>A0A9N9DSI7</accession>
<feature type="non-terminal residue" evidence="2">
    <location>
        <position position="313"/>
    </location>
</feature>
<feature type="region of interest" description="Disordered" evidence="1">
    <location>
        <begin position="1"/>
        <end position="52"/>
    </location>
</feature>
<reference evidence="2" key="1">
    <citation type="submission" date="2021-06" db="EMBL/GenBank/DDBJ databases">
        <authorList>
            <person name="Kallberg Y."/>
            <person name="Tangrot J."/>
            <person name="Rosling A."/>
        </authorList>
    </citation>
    <scope>NUCLEOTIDE SEQUENCE</scope>
    <source>
        <strain evidence="2">IN212</strain>
    </source>
</reference>
<proteinExistence type="predicted"/>
<dbReference type="EMBL" id="CAJVPZ010013500">
    <property type="protein sequence ID" value="CAG8649341.1"/>
    <property type="molecule type" value="Genomic_DNA"/>
</dbReference>
<gene>
    <name evidence="2" type="ORF">RFULGI_LOCUS8387</name>
</gene>
<evidence type="ECO:0000256" key="1">
    <source>
        <dbReference type="SAM" id="MobiDB-lite"/>
    </source>
</evidence>
<dbReference type="OrthoDB" id="2345088at2759"/>
<organism evidence="2 3">
    <name type="scientific">Racocetra fulgida</name>
    <dbReference type="NCBI Taxonomy" id="60492"/>
    <lineage>
        <taxon>Eukaryota</taxon>
        <taxon>Fungi</taxon>
        <taxon>Fungi incertae sedis</taxon>
        <taxon>Mucoromycota</taxon>
        <taxon>Glomeromycotina</taxon>
        <taxon>Glomeromycetes</taxon>
        <taxon>Diversisporales</taxon>
        <taxon>Gigasporaceae</taxon>
        <taxon>Racocetra</taxon>
    </lineage>
</organism>
<feature type="compositionally biased region" description="Low complexity" evidence="1">
    <location>
        <begin position="11"/>
        <end position="32"/>
    </location>
</feature>
<protein>
    <submittedName>
        <fullName evidence="2">12979_t:CDS:1</fullName>
    </submittedName>
</protein>
<sequence length="313" mass="35737">NEGDKDTSDNYSKSSSDGYGESSSDQNPSTDNPSDDNESSSDNISDNNSNAENNLKISVQGILQKEINVEPNFLKIIDVFKKYKDTNSQKNGLLKENIMDLTPKSKFVKEIPKNIYEEFLNSLNKYDTLIPIETHDFLVKFFSQDLTYNQWTEAVDRLYTKDYTETTTKMAAFSLGNMNPLHSKDTLEKPYLNDYIHPSIKSALWHGARIYYTSGEIPLINHVKNQKGDGIGFSTGSDKYQFVYVEGTRPYKVNMKKKVETQNKIAKNLKKLLIEIVKDRVNNRKEIIPEMEVFGISCIELTLHLYVLGFSGM</sequence>
<dbReference type="Proteomes" id="UP000789396">
    <property type="component" value="Unassembled WGS sequence"/>
</dbReference>
<evidence type="ECO:0000313" key="2">
    <source>
        <dbReference type="EMBL" id="CAG8649341.1"/>
    </source>
</evidence>
<dbReference type="AlphaFoldDB" id="A0A9N9DSI7"/>
<evidence type="ECO:0000313" key="3">
    <source>
        <dbReference type="Proteomes" id="UP000789396"/>
    </source>
</evidence>
<feature type="compositionally biased region" description="Low complexity" evidence="1">
    <location>
        <begin position="40"/>
        <end position="52"/>
    </location>
</feature>
<name>A0A9N9DSI7_9GLOM</name>
<keyword evidence="3" id="KW-1185">Reference proteome</keyword>